<protein>
    <submittedName>
        <fullName evidence="1">Tautomerase family protein</fullName>
    </submittedName>
</protein>
<dbReference type="RefSeq" id="WP_163964591.1">
    <property type="nucleotide sequence ID" value="NZ_JAAIVB010000048.1"/>
</dbReference>
<name>A0A6B3SNL1_9BURK</name>
<dbReference type="AlphaFoldDB" id="A0A6B3SNL1"/>
<dbReference type="PANTHER" id="PTHR38460">
    <property type="entry name" value="TAUTOMERASE YOLI-RELATED"/>
    <property type="match status" value="1"/>
</dbReference>
<dbReference type="InterPro" id="IPR014347">
    <property type="entry name" value="Tautomerase/MIF_sf"/>
</dbReference>
<dbReference type="PANTHER" id="PTHR38460:SF1">
    <property type="entry name" value="TAUTOMERASE YOLI-RELATED"/>
    <property type="match status" value="1"/>
</dbReference>
<evidence type="ECO:0000313" key="2">
    <source>
        <dbReference type="Proteomes" id="UP000482155"/>
    </source>
</evidence>
<dbReference type="Pfam" id="PF14552">
    <property type="entry name" value="Tautomerase_2"/>
    <property type="match status" value="1"/>
</dbReference>
<dbReference type="Gene3D" id="3.30.429.10">
    <property type="entry name" value="Macrophage Migration Inhibitory Factor"/>
    <property type="match status" value="1"/>
</dbReference>
<proteinExistence type="predicted"/>
<dbReference type="InterPro" id="IPR037479">
    <property type="entry name" value="Tauto_MSAD"/>
</dbReference>
<comment type="caution">
    <text evidence="1">The sequence shown here is derived from an EMBL/GenBank/DDBJ whole genome shotgun (WGS) entry which is preliminary data.</text>
</comment>
<dbReference type="SUPFAM" id="SSF55331">
    <property type="entry name" value="Tautomerase/MIF"/>
    <property type="match status" value="1"/>
</dbReference>
<keyword evidence="2" id="KW-1185">Reference proteome</keyword>
<accession>A0A6B3SNL1</accession>
<dbReference type="EMBL" id="JAAIVB010000048">
    <property type="protein sequence ID" value="NEX62394.1"/>
    <property type="molecule type" value="Genomic_DNA"/>
</dbReference>
<dbReference type="Proteomes" id="UP000482155">
    <property type="component" value="Unassembled WGS sequence"/>
</dbReference>
<evidence type="ECO:0000313" key="1">
    <source>
        <dbReference type="EMBL" id="NEX62394.1"/>
    </source>
</evidence>
<sequence length="132" mass="14826">MPMARISLRKGKSLDYLKALSDGVYRAMVEAFDVPKNDLFQIIHQHEPEELVFDPHYKGGPRSDDFVLVCITAGKPRSTAMKEGFCRHLTKVLAEAPGIRPEDVMVIISMTEFDGWSFSGGELSLFPKELPQ</sequence>
<organism evidence="1 2">
    <name type="scientific">Noviherbaspirillum galbum</name>
    <dbReference type="NCBI Taxonomy" id="2709383"/>
    <lineage>
        <taxon>Bacteria</taxon>
        <taxon>Pseudomonadati</taxon>
        <taxon>Pseudomonadota</taxon>
        <taxon>Betaproteobacteria</taxon>
        <taxon>Burkholderiales</taxon>
        <taxon>Oxalobacteraceae</taxon>
        <taxon>Noviherbaspirillum</taxon>
    </lineage>
</organism>
<reference evidence="1 2" key="1">
    <citation type="submission" date="2020-02" db="EMBL/GenBank/DDBJ databases">
        <authorList>
            <person name="Kim M.K."/>
        </authorList>
    </citation>
    <scope>NUCLEOTIDE SEQUENCE [LARGE SCALE GENOMIC DNA]</scope>
    <source>
        <strain evidence="1 2">17J57-3</strain>
    </source>
</reference>
<gene>
    <name evidence="1" type="ORF">G3574_14990</name>
</gene>